<proteinExistence type="predicted"/>
<dbReference type="OrthoDB" id="3933233at2759"/>
<feature type="region of interest" description="Disordered" evidence="1">
    <location>
        <begin position="95"/>
        <end position="114"/>
    </location>
</feature>
<dbReference type="Gene3D" id="3.90.70.10">
    <property type="entry name" value="Cysteine proteinases"/>
    <property type="match status" value="1"/>
</dbReference>
<reference evidence="3" key="1">
    <citation type="journal article" date="2021" name="J Fungi (Basel)">
        <title>Virulence traits and population genomics of the black yeast Aureobasidium melanogenum.</title>
        <authorList>
            <person name="Cernosa A."/>
            <person name="Sun X."/>
            <person name="Gostincar C."/>
            <person name="Fang C."/>
            <person name="Gunde-Cimerman N."/>
            <person name="Song Z."/>
        </authorList>
    </citation>
    <scope>NUCLEOTIDE SEQUENCE</scope>
    <source>
        <strain evidence="3">EXF-9911</strain>
    </source>
</reference>
<feature type="domain" description="PAN2 UCH" evidence="2">
    <location>
        <begin position="131"/>
        <end position="320"/>
    </location>
</feature>
<sequence length="491" mass="54320">MDKTASMPTEPATFPGLTKARMRCLQHFGHTSMFSWTVQRTSRSSLADIQSLIATLSRIADSKATKYKSKEGALTREISKGLLDVSEMPLFRKREKRKNTQTTPKQAKKAKTSHDDNCKFKKEYHARYPSLILDQVSAQSVHIEEGSMENPCEFWQFATRESPSVSFNTIKKKTCTSCHDSTYYQSPHDIDVNSIELYGQASSKNTFPHVLNSWFKDQAIRKHKDNFSTCSSCNNELPFEQKTVMLHRPPHVLCVGMNTGEKDSLPDLKDPNTVLDGVELKFEHISGEERSVKYKTIALVYSSGLNHFVSAVKVKYKKTASSKTAVEGWLECDGQKGSCREVDGRTLKPKIKSGAVARVLLKRVYNESENGAGGAVDGVLVAHDAVRETAQAGDVGSGRSAGASGDLLLFLEGLNGLLHLGRVLLQTQNGLAHLLLTGEGMLKFWATGLAFALGPEDVEQISKRCQYIIAHVVGIMTNVASMHQSKRRSSM</sequence>
<dbReference type="AlphaFoldDB" id="A0A9P8J9Q5"/>
<evidence type="ECO:0000313" key="3">
    <source>
        <dbReference type="EMBL" id="KAG9693164.1"/>
    </source>
</evidence>
<name>A0A9P8J9Q5_AURME</name>
<protein>
    <recommendedName>
        <fullName evidence="2">PAN2 UCH domain-containing protein</fullName>
    </recommendedName>
</protein>
<accession>A0A9P8J9Q5</accession>
<dbReference type="EMBL" id="JAHFXF010000203">
    <property type="protein sequence ID" value="KAG9693164.1"/>
    <property type="molecule type" value="Genomic_DNA"/>
</dbReference>
<comment type="caution">
    <text evidence="3">The sequence shown here is derived from an EMBL/GenBank/DDBJ whole genome shotgun (WGS) entry which is preliminary data.</text>
</comment>
<dbReference type="SUPFAM" id="SSF54001">
    <property type="entry name" value="Cysteine proteinases"/>
    <property type="match status" value="1"/>
</dbReference>
<dbReference type="Proteomes" id="UP000779574">
    <property type="component" value="Unassembled WGS sequence"/>
</dbReference>
<dbReference type="InterPro" id="IPR028881">
    <property type="entry name" value="PAN2_UCH_dom"/>
</dbReference>
<evidence type="ECO:0000313" key="4">
    <source>
        <dbReference type="Proteomes" id="UP000779574"/>
    </source>
</evidence>
<evidence type="ECO:0000259" key="2">
    <source>
        <dbReference type="Pfam" id="PF13423"/>
    </source>
</evidence>
<evidence type="ECO:0000256" key="1">
    <source>
        <dbReference type="SAM" id="MobiDB-lite"/>
    </source>
</evidence>
<gene>
    <name evidence="3" type="ORF">KCU76_g6163</name>
</gene>
<organism evidence="3 4">
    <name type="scientific">Aureobasidium melanogenum</name>
    <name type="common">Aureobasidium pullulans var. melanogenum</name>
    <dbReference type="NCBI Taxonomy" id="46634"/>
    <lineage>
        <taxon>Eukaryota</taxon>
        <taxon>Fungi</taxon>
        <taxon>Dikarya</taxon>
        <taxon>Ascomycota</taxon>
        <taxon>Pezizomycotina</taxon>
        <taxon>Dothideomycetes</taxon>
        <taxon>Dothideomycetidae</taxon>
        <taxon>Dothideales</taxon>
        <taxon>Saccotheciaceae</taxon>
        <taxon>Aureobasidium</taxon>
    </lineage>
</organism>
<dbReference type="InterPro" id="IPR038765">
    <property type="entry name" value="Papain-like_cys_pep_sf"/>
</dbReference>
<dbReference type="Pfam" id="PF13423">
    <property type="entry name" value="UCH_1"/>
    <property type="match status" value="1"/>
</dbReference>
<reference evidence="3" key="2">
    <citation type="submission" date="2021-08" db="EMBL/GenBank/DDBJ databases">
        <authorList>
            <person name="Gostincar C."/>
            <person name="Sun X."/>
            <person name="Song Z."/>
            <person name="Gunde-Cimerman N."/>
        </authorList>
    </citation>
    <scope>NUCLEOTIDE SEQUENCE</scope>
    <source>
        <strain evidence="3">EXF-9911</strain>
    </source>
</reference>
<feature type="non-terminal residue" evidence="3">
    <location>
        <position position="1"/>
    </location>
</feature>